<evidence type="ECO:0000256" key="1">
    <source>
        <dbReference type="ARBA" id="ARBA00009477"/>
    </source>
</evidence>
<keyword evidence="7" id="KW-1185">Reference proteome</keyword>
<reference evidence="6 7" key="1">
    <citation type="submission" date="2020-03" db="EMBL/GenBank/DDBJ databases">
        <title>Rubrivivax benzoatilyticus JA2 (sequenced after 10 years sub-culturing).</title>
        <authorList>
            <person name="Gupta D."/>
            <person name="Chintalapati S."/>
            <person name="Chintalapati V.R."/>
        </authorList>
    </citation>
    <scope>NUCLEOTIDE SEQUENCE [LARGE SCALE GENOMIC DNA]</scope>
    <source>
        <strain evidence="6 7">JA2-Mal</strain>
    </source>
</reference>
<feature type="signal peptide" evidence="3">
    <location>
        <begin position="1"/>
        <end position="19"/>
    </location>
</feature>
<sequence length="362" mass="37831">MRSLPFVPVAALLAAVALSACSRQEPAPDPVRAVRTVVLAPSGSGEVQEFASEVQARTESPLGFRVAGKLVRRQAEVGRHVGAGELLAQLDPEDLRLAQAASLATVRSAQVNAEMAEADFRRFRELYEQGFISAAELDRRETTLKAARAQLEQARAQAGVQANQAAYSDLHAPAAGVVTAVVAEPGAVLAAGTPVLRLAHDGPRDAVFAVPENEVARVRSMIGRPGVVRVRLWGREDTLPATVREVAAAADPATRTFVVKADLGSAPVQLGQTATVLIERPGVAGVLTLPLAAVVQHQGRSSVWVLDRATMTVKPQPIEIGGSDGNSVVVASGLVPGAVVVTAGVHVLAPGQKVRLYQDSGR</sequence>
<dbReference type="Pfam" id="PF25917">
    <property type="entry name" value="BSH_RND"/>
    <property type="match status" value="1"/>
</dbReference>
<dbReference type="InterPro" id="IPR058649">
    <property type="entry name" value="CzcB_C"/>
</dbReference>
<dbReference type="Gene3D" id="1.10.287.470">
    <property type="entry name" value="Helix hairpin bin"/>
    <property type="match status" value="1"/>
</dbReference>
<dbReference type="Gene3D" id="2.40.420.20">
    <property type="match status" value="1"/>
</dbReference>
<feature type="domain" description="Multidrug resistance protein MdtA-like barrel-sandwich hybrid" evidence="4">
    <location>
        <begin position="65"/>
        <end position="193"/>
    </location>
</feature>
<feature type="domain" description="CzcB-like C-terminal circularly permuted SH3-like" evidence="5">
    <location>
        <begin position="288"/>
        <end position="348"/>
    </location>
</feature>
<accession>A0ABX0HTA3</accession>
<protein>
    <submittedName>
        <fullName evidence="6">Efflux RND transporter periplasmic adaptor subunit</fullName>
    </submittedName>
</protein>
<feature type="coiled-coil region" evidence="2">
    <location>
        <begin position="134"/>
        <end position="164"/>
    </location>
</feature>
<dbReference type="PANTHER" id="PTHR30469">
    <property type="entry name" value="MULTIDRUG RESISTANCE PROTEIN MDTA"/>
    <property type="match status" value="1"/>
</dbReference>
<dbReference type="Proteomes" id="UP000802098">
    <property type="component" value="Unassembled WGS sequence"/>
</dbReference>
<keyword evidence="2" id="KW-0175">Coiled coil</keyword>
<feature type="chain" id="PRO_5046246039" evidence="3">
    <location>
        <begin position="20"/>
        <end position="362"/>
    </location>
</feature>
<evidence type="ECO:0000313" key="7">
    <source>
        <dbReference type="Proteomes" id="UP000802098"/>
    </source>
</evidence>
<dbReference type="EMBL" id="JAAOCD010000003">
    <property type="protein sequence ID" value="NHK98237.1"/>
    <property type="molecule type" value="Genomic_DNA"/>
</dbReference>
<name>A0ABX0HTA3_9BURK</name>
<dbReference type="InterPro" id="IPR006143">
    <property type="entry name" value="RND_pump_MFP"/>
</dbReference>
<dbReference type="PROSITE" id="PS51257">
    <property type="entry name" value="PROKAR_LIPOPROTEIN"/>
    <property type="match status" value="1"/>
</dbReference>
<evidence type="ECO:0000256" key="3">
    <source>
        <dbReference type="SAM" id="SignalP"/>
    </source>
</evidence>
<evidence type="ECO:0000256" key="2">
    <source>
        <dbReference type="SAM" id="Coils"/>
    </source>
</evidence>
<comment type="caution">
    <text evidence="6">The sequence shown here is derived from an EMBL/GenBank/DDBJ whole genome shotgun (WGS) entry which is preliminary data.</text>
</comment>
<dbReference type="Gene3D" id="2.40.30.170">
    <property type="match status" value="1"/>
</dbReference>
<dbReference type="NCBIfam" id="TIGR01730">
    <property type="entry name" value="RND_mfp"/>
    <property type="match status" value="1"/>
</dbReference>
<proteinExistence type="inferred from homology"/>
<keyword evidence="3" id="KW-0732">Signal</keyword>
<dbReference type="SUPFAM" id="SSF111369">
    <property type="entry name" value="HlyD-like secretion proteins"/>
    <property type="match status" value="1"/>
</dbReference>
<dbReference type="PANTHER" id="PTHR30469:SF15">
    <property type="entry name" value="HLYD FAMILY OF SECRETION PROTEINS"/>
    <property type="match status" value="1"/>
</dbReference>
<dbReference type="Pfam" id="PF25975">
    <property type="entry name" value="CzcB_C"/>
    <property type="match status" value="1"/>
</dbReference>
<dbReference type="Gene3D" id="2.40.50.100">
    <property type="match status" value="1"/>
</dbReference>
<evidence type="ECO:0000259" key="4">
    <source>
        <dbReference type="Pfam" id="PF25917"/>
    </source>
</evidence>
<evidence type="ECO:0000313" key="6">
    <source>
        <dbReference type="EMBL" id="NHK98237.1"/>
    </source>
</evidence>
<evidence type="ECO:0000259" key="5">
    <source>
        <dbReference type="Pfam" id="PF25975"/>
    </source>
</evidence>
<dbReference type="InterPro" id="IPR058625">
    <property type="entry name" value="MdtA-like_BSH"/>
</dbReference>
<dbReference type="RefSeq" id="WP_009859033.1">
    <property type="nucleotide sequence ID" value="NZ_JAAOCD010000003.1"/>
</dbReference>
<gene>
    <name evidence="6" type="ORF">G7087_07590</name>
</gene>
<organism evidence="6 7">
    <name type="scientific">Rubrivivax benzoatilyticus</name>
    <dbReference type="NCBI Taxonomy" id="316997"/>
    <lineage>
        <taxon>Bacteria</taxon>
        <taxon>Pseudomonadati</taxon>
        <taxon>Pseudomonadota</taxon>
        <taxon>Betaproteobacteria</taxon>
        <taxon>Burkholderiales</taxon>
        <taxon>Sphaerotilaceae</taxon>
        <taxon>Rubrivivax</taxon>
    </lineage>
</organism>
<comment type="similarity">
    <text evidence="1">Belongs to the membrane fusion protein (MFP) (TC 8.A.1) family.</text>
</comment>